<reference evidence="2 3" key="1">
    <citation type="submission" date="2019-04" db="EMBL/GenBank/DDBJ databases">
        <title>Microbes associate with the intestines of laboratory mice.</title>
        <authorList>
            <person name="Navarre W."/>
            <person name="Wong E."/>
            <person name="Huang K."/>
            <person name="Tropini C."/>
            <person name="Ng K."/>
            <person name="Yu B."/>
        </authorList>
    </citation>
    <scope>NUCLEOTIDE SEQUENCE [LARGE SCALE GENOMIC DNA]</scope>
    <source>
        <strain evidence="2 3">NM50_B9-20</strain>
    </source>
</reference>
<protein>
    <submittedName>
        <fullName evidence="2">Sugar ABC transporter substrate-binding protein</fullName>
    </submittedName>
</protein>
<evidence type="ECO:0000313" key="3">
    <source>
        <dbReference type="Proteomes" id="UP000306888"/>
    </source>
</evidence>
<proteinExistence type="predicted"/>
<keyword evidence="1" id="KW-0732">Signal</keyword>
<sequence>MLSKKLTKLLATFLVVGISIGALAGCSGKTAKEPENSDKEVELTLWVTSREQDDFTASVEKEFLEKYPNIKLNKVVKEGDPGNEFYQGVAAGNAPDLIDVSFTMMDKYMKAGILEPLDDYISKWDEGKGLSKKYLDMLSLDGKVYGIPSQVNPMFFGYNKKLFADSSITSVPNTWDEALADAKKLTIPEKQQAGYGILSAEWTEWFFQYYVWQAGGDLTKQNSDDTLSLTFTDPAVIKAAEFYQTLVKEKVIQSDLTLKFNDLIPQFATDKIAMMPFAGDWVSWATSLGMNPNDIGLALFPAGPSGKHTTAIGGNARVINAKTTPEKKDAAFKYISFYESKEEKTKFYKNIESKGVVNPVIIPRDDLSLDDIVKMPEEYSKVLNDIQDEGRLEFYGKATVASYIDKAVQKVISDPTADPTKEFKSAQDLAEKEVLEKFNKDIKANK</sequence>
<dbReference type="SUPFAM" id="SSF53850">
    <property type="entry name" value="Periplasmic binding protein-like II"/>
    <property type="match status" value="1"/>
</dbReference>
<dbReference type="Pfam" id="PF01547">
    <property type="entry name" value="SBP_bac_1"/>
    <property type="match status" value="1"/>
</dbReference>
<dbReference type="RefSeq" id="WP_136005339.1">
    <property type="nucleotide sequence ID" value="NZ_SRYR01000001.1"/>
</dbReference>
<organism evidence="2 3">
    <name type="scientific">Clostridium sartagoforme</name>
    <dbReference type="NCBI Taxonomy" id="84031"/>
    <lineage>
        <taxon>Bacteria</taxon>
        <taxon>Bacillati</taxon>
        <taxon>Bacillota</taxon>
        <taxon>Clostridia</taxon>
        <taxon>Eubacteriales</taxon>
        <taxon>Clostridiaceae</taxon>
        <taxon>Clostridium</taxon>
    </lineage>
</organism>
<dbReference type="EMBL" id="SRYR01000001">
    <property type="protein sequence ID" value="TGY44264.1"/>
    <property type="molecule type" value="Genomic_DNA"/>
</dbReference>
<accession>A0A4S2DSP4</accession>
<keyword evidence="3" id="KW-1185">Reference proteome</keyword>
<dbReference type="PROSITE" id="PS51257">
    <property type="entry name" value="PROKAR_LIPOPROTEIN"/>
    <property type="match status" value="1"/>
</dbReference>
<feature type="signal peptide" evidence="1">
    <location>
        <begin position="1"/>
        <end position="24"/>
    </location>
</feature>
<evidence type="ECO:0000256" key="1">
    <source>
        <dbReference type="SAM" id="SignalP"/>
    </source>
</evidence>
<dbReference type="AlphaFoldDB" id="A0A4S2DSP4"/>
<dbReference type="Proteomes" id="UP000306888">
    <property type="component" value="Unassembled WGS sequence"/>
</dbReference>
<dbReference type="Gene3D" id="3.40.190.10">
    <property type="entry name" value="Periplasmic binding protein-like II"/>
    <property type="match status" value="1"/>
</dbReference>
<dbReference type="InterPro" id="IPR050490">
    <property type="entry name" value="Bact_solute-bd_prot1"/>
</dbReference>
<dbReference type="PANTHER" id="PTHR43649">
    <property type="entry name" value="ARABINOSE-BINDING PROTEIN-RELATED"/>
    <property type="match status" value="1"/>
</dbReference>
<dbReference type="InterPro" id="IPR006059">
    <property type="entry name" value="SBP"/>
</dbReference>
<gene>
    <name evidence="2" type="ORF">E5347_05500</name>
</gene>
<dbReference type="OrthoDB" id="54751at2"/>
<evidence type="ECO:0000313" key="2">
    <source>
        <dbReference type="EMBL" id="TGY44264.1"/>
    </source>
</evidence>
<comment type="caution">
    <text evidence="2">The sequence shown here is derived from an EMBL/GenBank/DDBJ whole genome shotgun (WGS) entry which is preliminary data.</text>
</comment>
<name>A0A4S2DSP4_9CLOT</name>
<dbReference type="PANTHER" id="PTHR43649:SF30">
    <property type="entry name" value="ABC TRANSPORTER SUBSTRATE-BINDING PROTEIN"/>
    <property type="match status" value="1"/>
</dbReference>
<feature type="chain" id="PRO_5038711117" evidence="1">
    <location>
        <begin position="25"/>
        <end position="446"/>
    </location>
</feature>